<dbReference type="EMBL" id="CM039428">
    <property type="protein sequence ID" value="KAI4351383.1"/>
    <property type="molecule type" value="Genomic_DNA"/>
</dbReference>
<reference evidence="1 2" key="1">
    <citation type="journal article" date="2022" name="DNA Res.">
        <title>Chromosomal-level genome assembly of the orchid tree Bauhinia variegata (Leguminosae; Cercidoideae) supports the allotetraploid origin hypothesis of Bauhinia.</title>
        <authorList>
            <person name="Zhong Y."/>
            <person name="Chen Y."/>
            <person name="Zheng D."/>
            <person name="Pang J."/>
            <person name="Liu Y."/>
            <person name="Luo S."/>
            <person name="Meng S."/>
            <person name="Qian L."/>
            <person name="Wei D."/>
            <person name="Dai S."/>
            <person name="Zhou R."/>
        </authorList>
    </citation>
    <scope>NUCLEOTIDE SEQUENCE [LARGE SCALE GENOMIC DNA]</scope>
    <source>
        <strain evidence="1">BV-YZ2020</strain>
    </source>
</reference>
<keyword evidence="2" id="KW-1185">Reference proteome</keyword>
<evidence type="ECO:0000313" key="1">
    <source>
        <dbReference type="EMBL" id="KAI4351383.1"/>
    </source>
</evidence>
<proteinExistence type="predicted"/>
<comment type="caution">
    <text evidence="1">The sequence shown here is derived from an EMBL/GenBank/DDBJ whole genome shotgun (WGS) entry which is preliminary data.</text>
</comment>
<organism evidence="1 2">
    <name type="scientific">Bauhinia variegata</name>
    <name type="common">Purple orchid tree</name>
    <name type="synonym">Phanera variegata</name>
    <dbReference type="NCBI Taxonomy" id="167791"/>
    <lineage>
        <taxon>Eukaryota</taxon>
        <taxon>Viridiplantae</taxon>
        <taxon>Streptophyta</taxon>
        <taxon>Embryophyta</taxon>
        <taxon>Tracheophyta</taxon>
        <taxon>Spermatophyta</taxon>
        <taxon>Magnoliopsida</taxon>
        <taxon>eudicotyledons</taxon>
        <taxon>Gunneridae</taxon>
        <taxon>Pentapetalae</taxon>
        <taxon>rosids</taxon>
        <taxon>fabids</taxon>
        <taxon>Fabales</taxon>
        <taxon>Fabaceae</taxon>
        <taxon>Cercidoideae</taxon>
        <taxon>Cercideae</taxon>
        <taxon>Bauhiniinae</taxon>
        <taxon>Bauhinia</taxon>
    </lineage>
</organism>
<gene>
    <name evidence="1" type="ORF">L6164_005753</name>
</gene>
<name>A0ACB9PS89_BAUVA</name>
<accession>A0ACB9PS89</accession>
<protein>
    <submittedName>
        <fullName evidence="1">Uncharacterized protein</fullName>
    </submittedName>
</protein>
<sequence>MVRPKWKRGKREKEKSGTEAKQQRSGRKNTEKRTTACTQQRGAHSSDTDASKTAIVQRQRMMERREKLQRGGGKRGSDRERLKEGELGFRFFGNSELYYLGLRQLGSQV</sequence>
<dbReference type="Proteomes" id="UP000828941">
    <property type="component" value="Chromosome 3"/>
</dbReference>
<evidence type="ECO:0000313" key="2">
    <source>
        <dbReference type="Proteomes" id="UP000828941"/>
    </source>
</evidence>